<evidence type="ECO:0000256" key="1">
    <source>
        <dbReference type="SAM" id="MobiDB-lite"/>
    </source>
</evidence>
<reference evidence="2" key="1">
    <citation type="submission" date="2013-07" db="EMBL/GenBank/DDBJ databases">
        <title>The genome of an arbuscular mycorrhizal fungus provides insights into the evolution of the oldest plant symbiosis.</title>
        <authorList>
            <consortium name="DOE Joint Genome Institute"/>
            <person name="Tisserant E."/>
            <person name="Malbreil M."/>
            <person name="Kuo A."/>
            <person name="Kohler A."/>
            <person name="Symeonidi A."/>
            <person name="Balestrini R."/>
            <person name="Charron P."/>
            <person name="Duensing N."/>
            <person name="Frei-dit-Frey N."/>
            <person name="Gianinazzi-Pearson V."/>
            <person name="Gilbert B."/>
            <person name="Handa Y."/>
            <person name="Hijri M."/>
            <person name="Kaul R."/>
            <person name="Kawaguchi M."/>
            <person name="Krajinski F."/>
            <person name="Lammers P."/>
            <person name="Lapierre D."/>
            <person name="Masclaux F.G."/>
            <person name="Murat C."/>
            <person name="Morin E."/>
            <person name="Ndikumana S."/>
            <person name="Pagni M."/>
            <person name="Petitpierre D."/>
            <person name="Requena N."/>
            <person name="Rosikiewicz P."/>
            <person name="Riley R."/>
            <person name="Saito K."/>
            <person name="San Clemente H."/>
            <person name="Shapiro H."/>
            <person name="van Tuinen D."/>
            <person name="Becard G."/>
            <person name="Bonfante P."/>
            <person name="Paszkowski U."/>
            <person name="Shachar-Hill Y."/>
            <person name="Young J.P."/>
            <person name="Sanders I.R."/>
            <person name="Henrissat B."/>
            <person name="Rensing S.A."/>
            <person name="Grigoriev I.V."/>
            <person name="Corradi N."/>
            <person name="Roux C."/>
            <person name="Martin F."/>
        </authorList>
    </citation>
    <scope>NUCLEOTIDE SEQUENCE</scope>
    <source>
        <strain evidence="2">DAOM 197198</strain>
    </source>
</reference>
<dbReference type="EMBL" id="KI294821">
    <property type="protein sequence ID" value="ESA03764.1"/>
    <property type="molecule type" value="Genomic_DNA"/>
</dbReference>
<gene>
    <name evidence="2" type="ORF">GLOINDRAFT_5261</name>
</gene>
<protein>
    <submittedName>
        <fullName evidence="2">Uncharacterized protein</fullName>
    </submittedName>
</protein>
<dbReference type="AlphaFoldDB" id="U9T6F4"/>
<proteinExistence type="predicted"/>
<dbReference type="VEuPathDB" id="FungiDB:RhiirFUN_017515"/>
<name>U9T6F4_RHIID</name>
<feature type="compositionally biased region" description="Acidic residues" evidence="1">
    <location>
        <begin position="13"/>
        <end position="31"/>
    </location>
</feature>
<dbReference type="HOGENOM" id="CLU_1422099_0_0_1"/>
<feature type="compositionally biased region" description="Basic and acidic residues" evidence="1">
    <location>
        <begin position="1"/>
        <end position="12"/>
    </location>
</feature>
<accession>U9T6F4</accession>
<sequence>MRKSKDYPKEEYKDEDDDDETMDDRTEDDDEKSYSGTRSIKSRSRNKGGTPKSLISPNTGAMHVLNLAVNKGLNLISESVKKARSLMSYIKTSQTGSIFYMLEKWKRMEPALNLLAANNPNVRQRYLTDFDRINIDSNRTFLSASNSLIDESASFTITRKLFWKIFATNYNIFSKYDNINNIIFFGTLEKP</sequence>
<feature type="region of interest" description="Disordered" evidence="1">
    <location>
        <begin position="1"/>
        <end position="57"/>
    </location>
</feature>
<organism evidence="2">
    <name type="scientific">Rhizophagus irregularis (strain DAOM 181602 / DAOM 197198 / MUCL 43194)</name>
    <name type="common">Arbuscular mycorrhizal fungus</name>
    <name type="synonym">Glomus intraradices</name>
    <dbReference type="NCBI Taxonomy" id="747089"/>
    <lineage>
        <taxon>Eukaryota</taxon>
        <taxon>Fungi</taxon>
        <taxon>Fungi incertae sedis</taxon>
        <taxon>Mucoromycota</taxon>
        <taxon>Glomeromycotina</taxon>
        <taxon>Glomeromycetes</taxon>
        <taxon>Glomerales</taxon>
        <taxon>Glomeraceae</taxon>
        <taxon>Rhizophagus</taxon>
    </lineage>
</organism>
<evidence type="ECO:0000313" key="2">
    <source>
        <dbReference type="EMBL" id="ESA03764.1"/>
    </source>
</evidence>